<dbReference type="InterPro" id="IPR000620">
    <property type="entry name" value="EamA_dom"/>
</dbReference>
<dbReference type="GO" id="GO:0016020">
    <property type="term" value="C:membrane"/>
    <property type="evidence" value="ECO:0007669"/>
    <property type="project" value="UniProtKB-SubCell"/>
</dbReference>
<feature type="transmembrane region" description="Helical" evidence="7">
    <location>
        <begin position="211"/>
        <end position="228"/>
    </location>
</feature>
<feature type="domain" description="EamA" evidence="8">
    <location>
        <begin position="148"/>
        <end position="278"/>
    </location>
</feature>
<dbReference type="Pfam" id="PF00892">
    <property type="entry name" value="EamA"/>
    <property type="match status" value="2"/>
</dbReference>
<organism evidence="9 10">
    <name type="scientific">Rhodovulum marinum</name>
    <dbReference type="NCBI Taxonomy" id="320662"/>
    <lineage>
        <taxon>Bacteria</taxon>
        <taxon>Pseudomonadati</taxon>
        <taxon>Pseudomonadota</taxon>
        <taxon>Alphaproteobacteria</taxon>
        <taxon>Rhodobacterales</taxon>
        <taxon>Paracoccaceae</taxon>
        <taxon>Rhodovulum</taxon>
    </lineage>
</organism>
<feature type="transmembrane region" description="Helical" evidence="7">
    <location>
        <begin position="179"/>
        <end position="199"/>
    </location>
</feature>
<feature type="transmembrane region" description="Helical" evidence="7">
    <location>
        <begin position="148"/>
        <end position="167"/>
    </location>
</feature>
<protein>
    <submittedName>
        <fullName evidence="9">S-adenosylmethionine uptake transporter</fullName>
    </submittedName>
</protein>
<keyword evidence="10" id="KW-1185">Reference proteome</keyword>
<dbReference type="InterPro" id="IPR037185">
    <property type="entry name" value="EmrE-like"/>
</dbReference>
<evidence type="ECO:0000256" key="3">
    <source>
        <dbReference type="ARBA" id="ARBA00022692"/>
    </source>
</evidence>
<dbReference type="SUPFAM" id="SSF103481">
    <property type="entry name" value="Multidrug resistance efflux transporter EmrE"/>
    <property type="match status" value="2"/>
</dbReference>
<evidence type="ECO:0000256" key="4">
    <source>
        <dbReference type="ARBA" id="ARBA00022989"/>
    </source>
</evidence>
<evidence type="ECO:0000256" key="2">
    <source>
        <dbReference type="ARBA" id="ARBA00009853"/>
    </source>
</evidence>
<feature type="region of interest" description="Disordered" evidence="6">
    <location>
        <begin position="297"/>
        <end position="319"/>
    </location>
</feature>
<feature type="transmembrane region" description="Helical" evidence="7">
    <location>
        <begin position="124"/>
        <end position="142"/>
    </location>
</feature>
<keyword evidence="5 7" id="KW-0472">Membrane</keyword>
<dbReference type="Proteomes" id="UP000294835">
    <property type="component" value="Unassembled WGS sequence"/>
</dbReference>
<feature type="transmembrane region" description="Helical" evidence="7">
    <location>
        <begin position="261"/>
        <end position="279"/>
    </location>
</feature>
<evidence type="ECO:0000256" key="7">
    <source>
        <dbReference type="SAM" id="Phobius"/>
    </source>
</evidence>
<feature type="transmembrane region" description="Helical" evidence="7">
    <location>
        <begin position="67"/>
        <end position="88"/>
    </location>
</feature>
<evidence type="ECO:0000256" key="5">
    <source>
        <dbReference type="ARBA" id="ARBA00023136"/>
    </source>
</evidence>
<comment type="subcellular location">
    <subcellularLocation>
        <location evidence="1">Membrane</location>
        <topology evidence="1">Multi-pass membrane protein</topology>
    </subcellularLocation>
</comment>
<gene>
    <name evidence="9" type="ORF">EV662_11554</name>
</gene>
<feature type="transmembrane region" description="Helical" evidence="7">
    <location>
        <begin position="235"/>
        <end position="255"/>
    </location>
</feature>
<dbReference type="PANTHER" id="PTHR22911:SF6">
    <property type="entry name" value="SOLUTE CARRIER FAMILY 35 MEMBER G1"/>
    <property type="match status" value="1"/>
</dbReference>
<dbReference type="EMBL" id="SLXP01000015">
    <property type="protein sequence ID" value="TCP39013.1"/>
    <property type="molecule type" value="Genomic_DNA"/>
</dbReference>
<proteinExistence type="inferred from homology"/>
<dbReference type="PANTHER" id="PTHR22911">
    <property type="entry name" value="ACYL-MALONYL CONDENSING ENZYME-RELATED"/>
    <property type="match status" value="1"/>
</dbReference>
<comment type="similarity">
    <text evidence="2">Belongs to the drug/metabolite transporter (DMT) superfamily. 10 TMS drug/metabolite exporter (DME) (TC 2.A.7.3) family.</text>
</comment>
<sequence>MISANLRGAGLALAGFAVFSLHDAVVKALGAHYDAVQIVFFSVLLGFPLVLLMLIRERDGSLRPRRPGWTALRTGAVMATMLSAFYAFSTIPLAQAYAIIFATPLIITALSVPILGERVGPRRWSAVLLGLIGVLIVLRPGAEAGLGLGHLAALVAAGAGALVAVIMRKIGNEERSAVLLLYPMLANAAAMGCLLPFVYRPMPLEHLGGMGLVALGALGGMLLMIAAYRAAEAVVVAPMQYSQMLWAILLGVVLFDEVPDAMTLLGSAVIAASGLFVFLREGRPRVSATQPALYAADRPGLAPEGAPIEAAPDIPGPQD</sequence>
<evidence type="ECO:0000259" key="8">
    <source>
        <dbReference type="Pfam" id="PF00892"/>
    </source>
</evidence>
<comment type="caution">
    <text evidence="9">The sequence shown here is derived from an EMBL/GenBank/DDBJ whole genome shotgun (WGS) entry which is preliminary data.</text>
</comment>
<dbReference type="AlphaFoldDB" id="A0A4R2PST0"/>
<reference evidence="9 10" key="1">
    <citation type="submission" date="2019-03" db="EMBL/GenBank/DDBJ databases">
        <title>Genomic Encyclopedia of Type Strains, Phase IV (KMG-IV): sequencing the most valuable type-strain genomes for metagenomic binning, comparative biology and taxonomic classification.</title>
        <authorList>
            <person name="Goeker M."/>
        </authorList>
    </citation>
    <scope>NUCLEOTIDE SEQUENCE [LARGE SCALE GENOMIC DNA]</scope>
    <source>
        <strain evidence="9 10">DSM 18063</strain>
    </source>
</reference>
<keyword evidence="4 7" id="KW-1133">Transmembrane helix</keyword>
<dbReference type="RefSeq" id="WP_243695888.1">
    <property type="nucleotide sequence ID" value="NZ_SLXP01000015.1"/>
</dbReference>
<accession>A0A4R2PST0</accession>
<feature type="transmembrane region" description="Helical" evidence="7">
    <location>
        <begin position="94"/>
        <end position="112"/>
    </location>
</feature>
<dbReference type="Gene3D" id="1.10.3730.20">
    <property type="match status" value="1"/>
</dbReference>
<feature type="transmembrane region" description="Helical" evidence="7">
    <location>
        <begin position="38"/>
        <end position="55"/>
    </location>
</feature>
<evidence type="ECO:0000313" key="10">
    <source>
        <dbReference type="Proteomes" id="UP000294835"/>
    </source>
</evidence>
<keyword evidence="3 7" id="KW-0812">Transmembrane</keyword>
<evidence type="ECO:0000313" key="9">
    <source>
        <dbReference type="EMBL" id="TCP39013.1"/>
    </source>
</evidence>
<feature type="domain" description="EamA" evidence="8">
    <location>
        <begin position="7"/>
        <end position="138"/>
    </location>
</feature>
<evidence type="ECO:0000256" key="6">
    <source>
        <dbReference type="SAM" id="MobiDB-lite"/>
    </source>
</evidence>
<name>A0A4R2PST0_9RHOB</name>
<evidence type="ECO:0000256" key="1">
    <source>
        <dbReference type="ARBA" id="ARBA00004141"/>
    </source>
</evidence>